<name>A0A0C9XYZ6_9AGAR</name>
<dbReference type="OrthoDB" id="3262464at2759"/>
<dbReference type="EMBL" id="KN838586">
    <property type="protein sequence ID" value="KIK02917.1"/>
    <property type="molecule type" value="Genomic_DNA"/>
</dbReference>
<sequence length="62" mass="7058">MTARRNRINPDLMEALQMLKFSVKQGWGLDFTSGTSKESEIMDLELLINEQVSVPEDINGFI</sequence>
<reference evidence="1 2" key="1">
    <citation type="submission" date="2014-04" db="EMBL/GenBank/DDBJ databases">
        <authorList>
            <consortium name="DOE Joint Genome Institute"/>
            <person name="Kuo A."/>
            <person name="Kohler A."/>
            <person name="Nagy L.G."/>
            <person name="Floudas D."/>
            <person name="Copeland A."/>
            <person name="Barry K.W."/>
            <person name="Cichocki N."/>
            <person name="Veneault-Fourrey C."/>
            <person name="LaButti K."/>
            <person name="Lindquist E.A."/>
            <person name="Lipzen A."/>
            <person name="Lundell T."/>
            <person name="Morin E."/>
            <person name="Murat C."/>
            <person name="Sun H."/>
            <person name="Tunlid A."/>
            <person name="Henrissat B."/>
            <person name="Grigoriev I.V."/>
            <person name="Hibbett D.S."/>
            <person name="Martin F."/>
            <person name="Nordberg H.P."/>
            <person name="Cantor M.N."/>
            <person name="Hua S.X."/>
        </authorList>
    </citation>
    <scope>NUCLEOTIDE SEQUENCE [LARGE SCALE GENOMIC DNA]</scope>
    <source>
        <strain evidence="1 2">LaAM-08-1</strain>
    </source>
</reference>
<accession>A0A0C9XYZ6</accession>
<gene>
    <name evidence="1" type="ORF">K443DRAFT_56606</name>
</gene>
<dbReference type="HOGENOM" id="CLU_203392_0_0_1"/>
<proteinExistence type="predicted"/>
<keyword evidence="2" id="KW-1185">Reference proteome</keyword>
<evidence type="ECO:0000313" key="1">
    <source>
        <dbReference type="EMBL" id="KIK02917.1"/>
    </source>
</evidence>
<dbReference type="AlphaFoldDB" id="A0A0C9XYZ6"/>
<feature type="non-terminal residue" evidence="1">
    <location>
        <position position="62"/>
    </location>
</feature>
<protein>
    <submittedName>
        <fullName evidence="1">Uncharacterized protein</fullName>
    </submittedName>
</protein>
<dbReference type="Proteomes" id="UP000054477">
    <property type="component" value="Unassembled WGS sequence"/>
</dbReference>
<reference evidence="2" key="2">
    <citation type="submission" date="2015-01" db="EMBL/GenBank/DDBJ databases">
        <title>Evolutionary Origins and Diversification of the Mycorrhizal Mutualists.</title>
        <authorList>
            <consortium name="DOE Joint Genome Institute"/>
            <consortium name="Mycorrhizal Genomics Consortium"/>
            <person name="Kohler A."/>
            <person name="Kuo A."/>
            <person name="Nagy L.G."/>
            <person name="Floudas D."/>
            <person name="Copeland A."/>
            <person name="Barry K.W."/>
            <person name="Cichocki N."/>
            <person name="Veneault-Fourrey C."/>
            <person name="LaButti K."/>
            <person name="Lindquist E.A."/>
            <person name="Lipzen A."/>
            <person name="Lundell T."/>
            <person name="Morin E."/>
            <person name="Murat C."/>
            <person name="Riley R."/>
            <person name="Ohm R."/>
            <person name="Sun H."/>
            <person name="Tunlid A."/>
            <person name="Henrissat B."/>
            <person name="Grigoriev I.V."/>
            <person name="Hibbett D.S."/>
            <person name="Martin F."/>
        </authorList>
    </citation>
    <scope>NUCLEOTIDE SEQUENCE [LARGE SCALE GENOMIC DNA]</scope>
    <source>
        <strain evidence="2">LaAM-08-1</strain>
    </source>
</reference>
<organism evidence="1 2">
    <name type="scientific">Laccaria amethystina LaAM-08-1</name>
    <dbReference type="NCBI Taxonomy" id="1095629"/>
    <lineage>
        <taxon>Eukaryota</taxon>
        <taxon>Fungi</taxon>
        <taxon>Dikarya</taxon>
        <taxon>Basidiomycota</taxon>
        <taxon>Agaricomycotina</taxon>
        <taxon>Agaricomycetes</taxon>
        <taxon>Agaricomycetidae</taxon>
        <taxon>Agaricales</taxon>
        <taxon>Agaricineae</taxon>
        <taxon>Hydnangiaceae</taxon>
        <taxon>Laccaria</taxon>
    </lineage>
</organism>
<evidence type="ECO:0000313" key="2">
    <source>
        <dbReference type="Proteomes" id="UP000054477"/>
    </source>
</evidence>